<organism evidence="2 3">
    <name type="scientific">Lasiosphaeria miniovina</name>
    <dbReference type="NCBI Taxonomy" id="1954250"/>
    <lineage>
        <taxon>Eukaryota</taxon>
        <taxon>Fungi</taxon>
        <taxon>Dikarya</taxon>
        <taxon>Ascomycota</taxon>
        <taxon>Pezizomycotina</taxon>
        <taxon>Sordariomycetes</taxon>
        <taxon>Sordariomycetidae</taxon>
        <taxon>Sordariales</taxon>
        <taxon>Lasiosphaeriaceae</taxon>
        <taxon>Lasiosphaeria</taxon>
    </lineage>
</organism>
<feature type="region of interest" description="Disordered" evidence="1">
    <location>
        <begin position="1"/>
        <end position="31"/>
    </location>
</feature>
<protein>
    <submittedName>
        <fullName evidence="2">Uncharacterized protein</fullName>
    </submittedName>
</protein>
<dbReference type="AlphaFoldDB" id="A0AA40BEU9"/>
<sequence>MSAPSSPPRAFQAPQSQSGKTNPKRIDIADGKCRYLGQADERSIKRASMPLPEGQHAAARGSACRCQRVSMPLPEGTEIVIRGSTEFQYHFIRSMVEMYGADTSFEVVARLSSTFQITARPPPEAAVYVQAEDTQPAIRKFWNWMEHVSEETYGPED</sequence>
<comment type="caution">
    <text evidence="2">The sequence shown here is derived from an EMBL/GenBank/DDBJ whole genome shotgun (WGS) entry which is preliminary data.</text>
</comment>
<proteinExistence type="predicted"/>
<keyword evidence="3" id="KW-1185">Reference proteome</keyword>
<dbReference type="Proteomes" id="UP001172101">
    <property type="component" value="Unassembled WGS sequence"/>
</dbReference>
<name>A0AA40BEU9_9PEZI</name>
<reference evidence="2" key="1">
    <citation type="submission" date="2023-06" db="EMBL/GenBank/DDBJ databases">
        <title>Genome-scale phylogeny and comparative genomics of the fungal order Sordariales.</title>
        <authorList>
            <consortium name="Lawrence Berkeley National Laboratory"/>
            <person name="Hensen N."/>
            <person name="Bonometti L."/>
            <person name="Westerberg I."/>
            <person name="Brannstrom I.O."/>
            <person name="Guillou S."/>
            <person name="Cros-Aarteil S."/>
            <person name="Calhoun S."/>
            <person name="Haridas S."/>
            <person name="Kuo A."/>
            <person name="Mondo S."/>
            <person name="Pangilinan J."/>
            <person name="Riley R."/>
            <person name="LaButti K."/>
            <person name="Andreopoulos B."/>
            <person name="Lipzen A."/>
            <person name="Chen C."/>
            <person name="Yanf M."/>
            <person name="Daum C."/>
            <person name="Ng V."/>
            <person name="Clum A."/>
            <person name="Steindorff A."/>
            <person name="Ohm R."/>
            <person name="Martin F."/>
            <person name="Silar P."/>
            <person name="Natvig D."/>
            <person name="Lalanne C."/>
            <person name="Gautier V."/>
            <person name="Ament-velasquez S.L."/>
            <person name="Kruys A."/>
            <person name="Hutchinson M.I."/>
            <person name="Powell A.J."/>
            <person name="Barry K."/>
            <person name="Miller A.N."/>
            <person name="Grigoriev I.V."/>
            <person name="Debuchy R."/>
            <person name="Gladieux P."/>
            <person name="Thoren M.H."/>
            <person name="Johannesson H."/>
        </authorList>
    </citation>
    <scope>NUCLEOTIDE SEQUENCE</scope>
    <source>
        <strain evidence="2">SMH2392-1A</strain>
    </source>
</reference>
<accession>A0AA40BEU9</accession>
<evidence type="ECO:0000313" key="2">
    <source>
        <dbReference type="EMBL" id="KAK0732961.1"/>
    </source>
</evidence>
<evidence type="ECO:0000256" key="1">
    <source>
        <dbReference type="SAM" id="MobiDB-lite"/>
    </source>
</evidence>
<dbReference type="RefSeq" id="XP_060301838.1">
    <property type="nucleotide sequence ID" value="XM_060439046.1"/>
</dbReference>
<dbReference type="GeneID" id="85322316"/>
<evidence type="ECO:0000313" key="3">
    <source>
        <dbReference type="Proteomes" id="UP001172101"/>
    </source>
</evidence>
<dbReference type="EMBL" id="JAUIRO010000001">
    <property type="protein sequence ID" value="KAK0732961.1"/>
    <property type="molecule type" value="Genomic_DNA"/>
</dbReference>
<gene>
    <name evidence="2" type="ORF">B0T26DRAFT_669422</name>
</gene>